<keyword evidence="3" id="KW-1185">Reference proteome</keyword>
<keyword evidence="1" id="KW-0472">Membrane</keyword>
<gene>
    <name evidence="2" type="ORF">ACH47X_01640</name>
</gene>
<feature type="transmembrane region" description="Helical" evidence="1">
    <location>
        <begin position="77"/>
        <end position="99"/>
    </location>
</feature>
<feature type="transmembrane region" description="Helical" evidence="1">
    <location>
        <begin position="160"/>
        <end position="182"/>
    </location>
</feature>
<name>A0ABW7XDM3_9MICO</name>
<dbReference type="Proteomes" id="UP001611580">
    <property type="component" value="Unassembled WGS sequence"/>
</dbReference>
<evidence type="ECO:0000256" key="1">
    <source>
        <dbReference type="SAM" id="Phobius"/>
    </source>
</evidence>
<keyword evidence="1" id="KW-1133">Transmembrane helix</keyword>
<feature type="transmembrane region" description="Helical" evidence="1">
    <location>
        <begin position="130"/>
        <end position="148"/>
    </location>
</feature>
<evidence type="ECO:0000313" key="2">
    <source>
        <dbReference type="EMBL" id="MFI2485575.1"/>
    </source>
</evidence>
<sequence>MLNAEFARDLVFTAVLFGLVTFMWAGWAQERPPAGVVWRVVLGVLSAGGLALLGLGLPPLIRSWDGPTALVSGSTALIVYIVVFWLEVAVIAGLAIFYARTGRQHLLAPTVLIVVGTHFAPLSFVFEQPIMLLAAVLITAAGVLSLFLPRQAAAPSFWCGILAAPVFLVLGTVSLVAGQGALAG</sequence>
<dbReference type="RefSeq" id="WP_397400782.1">
    <property type="nucleotide sequence ID" value="NZ_JBIRYI010000001.1"/>
</dbReference>
<proteinExistence type="predicted"/>
<keyword evidence="1" id="KW-0812">Transmembrane</keyword>
<comment type="caution">
    <text evidence="2">The sequence shown here is derived from an EMBL/GenBank/DDBJ whole genome shotgun (WGS) entry which is preliminary data.</text>
</comment>
<protein>
    <submittedName>
        <fullName evidence="2">Uncharacterized protein</fullName>
    </submittedName>
</protein>
<evidence type="ECO:0000313" key="3">
    <source>
        <dbReference type="Proteomes" id="UP001611580"/>
    </source>
</evidence>
<accession>A0ABW7XDM3</accession>
<feature type="transmembrane region" description="Helical" evidence="1">
    <location>
        <begin position="6"/>
        <end position="24"/>
    </location>
</feature>
<feature type="transmembrane region" description="Helical" evidence="1">
    <location>
        <begin position="36"/>
        <end position="57"/>
    </location>
</feature>
<feature type="transmembrane region" description="Helical" evidence="1">
    <location>
        <begin position="106"/>
        <end position="124"/>
    </location>
</feature>
<dbReference type="EMBL" id="JBIRYI010000001">
    <property type="protein sequence ID" value="MFI2485575.1"/>
    <property type="molecule type" value="Genomic_DNA"/>
</dbReference>
<organism evidence="2 3">
    <name type="scientific">Promicromonospora kroppenstedtii</name>
    <dbReference type="NCBI Taxonomy" id="440482"/>
    <lineage>
        <taxon>Bacteria</taxon>
        <taxon>Bacillati</taxon>
        <taxon>Actinomycetota</taxon>
        <taxon>Actinomycetes</taxon>
        <taxon>Micrococcales</taxon>
        <taxon>Promicromonosporaceae</taxon>
        <taxon>Promicromonospora</taxon>
    </lineage>
</organism>
<reference evidence="2 3" key="1">
    <citation type="submission" date="2024-10" db="EMBL/GenBank/DDBJ databases">
        <title>The Natural Products Discovery Center: Release of the First 8490 Sequenced Strains for Exploring Actinobacteria Biosynthetic Diversity.</title>
        <authorList>
            <person name="Kalkreuter E."/>
            <person name="Kautsar S.A."/>
            <person name="Yang D."/>
            <person name="Bader C.D."/>
            <person name="Teijaro C.N."/>
            <person name="Fluegel L."/>
            <person name="Davis C.M."/>
            <person name="Simpson J.R."/>
            <person name="Lauterbach L."/>
            <person name="Steele A.D."/>
            <person name="Gui C."/>
            <person name="Meng S."/>
            <person name="Li G."/>
            <person name="Viehrig K."/>
            <person name="Ye F."/>
            <person name="Su P."/>
            <person name="Kiefer A.F."/>
            <person name="Nichols A."/>
            <person name="Cepeda A.J."/>
            <person name="Yan W."/>
            <person name="Fan B."/>
            <person name="Jiang Y."/>
            <person name="Adhikari A."/>
            <person name="Zheng C.-J."/>
            <person name="Schuster L."/>
            <person name="Cowan T.M."/>
            <person name="Smanski M.J."/>
            <person name="Chevrette M.G."/>
            <person name="De Carvalho L.P.S."/>
            <person name="Shen B."/>
        </authorList>
    </citation>
    <scope>NUCLEOTIDE SEQUENCE [LARGE SCALE GENOMIC DNA]</scope>
    <source>
        <strain evidence="2 3">NPDC019481</strain>
    </source>
</reference>